<dbReference type="EMBL" id="PVNK01000184">
    <property type="protein sequence ID" value="PRP93811.1"/>
    <property type="molecule type" value="Genomic_DNA"/>
</dbReference>
<dbReference type="Gene3D" id="3.10.20.30">
    <property type="match status" value="1"/>
</dbReference>
<name>A0A2S9XM98_9BACT</name>
<dbReference type="PANTHER" id="PTHR34472">
    <property type="entry name" value="SULFUR CARRIER PROTEIN THIS"/>
    <property type="match status" value="1"/>
</dbReference>
<dbReference type="InterPro" id="IPR016155">
    <property type="entry name" value="Mopterin_synth/thiamin_S_b"/>
</dbReference>
<dbReference type="SUPFAM" id="SSF54285">
    <property type="entry name" value="MoaD/ThiS"/>
    <property type="match status" value="1"/>
</dbReference>
<dbReference type="AlphaFoldDB" id="A0A2S9XM98"/>
<evidence type="ECO:0000313" key="2">
    <source>
        <dbReference type="Proteomes" id="UP000237968"/>
    </source>
</evidence>
<dbReference type="PANTHER" id="PTHR34472:SF1">
    <property type="entry name" value="SULFUR CARRIER PROTEIN THIS"/>
    <property type="match status" value="1"/>
</dbReference>
<reference evidence="1 2" key="1">
    <citation type="submission" date="2018-03" db="EMBL/GenBank/DDBJ databases">
        <title>Draft Genome Sequences of the Obligatory Marine Myxobacteria Enhygromyxa salina SWB005.</title>
        <authorList>
            <person name="Poehlein A."/>
            <person name="Moghaddam J.A."/>
            <person name="Harms H."/>
            <person name="Alanjari M."/>
            <person name="Koenig G.M."/>
            <person name="Daniel R."/>
            <person name="Schaeberle T.F."/>
        </authorList>
    </citation>
    <scope>NUCLEOTIDE SEQUENCE [LARGE SCALE GENOMIC DNA]</scope>
    <source>
        <strain evidence="1 2">SWB005</strain>
    </source>
</reference>
<dbReference type="Proteomes" id="UP000237968">
    <property type="component" value="Unassembled WGS sequence"/>
</dbReference>
<accession>A0A2S9XM98</accession>
<dbReference type="InterPro" id="IPR010035">
    <property type="entry name" value="Thi_S"/>
</dbReference>
<dbReference type="RefSeq" id="WP_258182948.1">
    <property type="nucleotide sequence ID" value="NZ_PVNK01000184.1"/>
</dbReference>
<dbReference type="NCBIfam" id="TIGR01683">
    <property type="entry name" value="thiS"/>
    <property type="match status" value="1"/>
</dbReference>
<comment type="caution">
    <text evidence="1">The sequence shown here is derived from an EMBL/GenBank/DDBJ whole genome shotgun (WGS) entry which is preliminary data.</text>
</comment>
<dbReference type="InterPro" id="IPR012675">
    <property type="entry name" value="Beta-grasp_dom_sf"/>
</dbReference>
<dbReference type="InterPro" id="IPR003749">
    <property type="entry name" value="ThiS/MoaD-like"/>
</dbReference>
<proteinExistence type="predicted"/>
<keyword evidence="2" id="KW-1185">Reference proteome</keyword>
<dbReference type="CDD" id="cd00565">
    <property type="entry name" value="Ubl_ThiS"/>
    <property type="match status" value="1"/>
</dbReference>
<dbReference type="Pfam" id="PF02597">
    <property type="entry name" value="ThiS"/>
    <property type="match status" value="1"/>
</dbReference>
<protein>
    <submittedName>
        <fullName evidence="1">Sulfur carrier protein ThiS</fullName>
    </submittedName>
</protein>
<evidence type="ECO:0000313" key="1">
    <source>
        <dbReference type="EMBL" id="PRP93811.1"/>
    </source>
</evidence>
<organism evidence="1 2">
    <name type="scientific">Enhygromyxa salina</name>
    <dbReference type="NCBI Taxonomy" id="215803"/>
    <lineage>
        <taxon>Bacteria</taxon>
        <taxon>Pseudomonadati</taxon>
        <taxon>Myxococcota</taxon>
        <taxon>Polyangia</taxon>
        <taxon>Nannocystales</taxon>
        <taxon>Nannocystaceae</taxon>
        <taxon>Enhygromyxa</taxon>
    </lineage>
</organism>
<gene>
    <name evidence="1" type="primary">thiS</name>
    <name evidence="1" type="ORF">ENSA5_42140</name>
</gene>
<sequence>MPTTIVLNGESRAMTDGQTVAELLRELGLDPRQVAVERNREIVPRAQHGETVLADGDQLEVVTFVGGG</sequence>